<feature type="repeat" description="WD" evidence="3">
    <location>
        <begin position="903"/>
        <end position="929"/>
    </location>
</feature>
<feature type="region of interest" description="Disordered" evidence="4">
    <location>
        <begin position="308"/>
        <end position="327"/>
    </location>
</feature>
<feature type="region of interest" description="Disordered" evidence="4">
    <location>
        <begin position="743"/>
        <end position="856"/>
    </location>
</feature>
<evidence type="ECO:0000256" key="3">
    <source>
        <dbReference type="PROSITE-ProRule" id="PRU00221"/>
    </source>
</evidence>
<dbReference type="PANTHER" id="PTHR15574">
    <property type="entry name" value="WD REPEAT DOMAIN-CONTAINING FAMILY"/>
    <property type="match status" value="1"/>
</dbReference>
<dbReference type="RefSeq" id="XP_064660558.1">
    <property type="nucleotide sequence ID" value="XM_064800607.1"/>
</dbReference>
<evidence type="ECO:0008006" key="7">
    <source>
        <dbReference type="Google" id="ProtNLM"/>
    </source>
</evidence>
<dbReference type="SMART" id="SM00320">
    <property type="entry name" value="WD40"/>
    <property type="match status" value="5"/>
</dbReference>
<dbReference type="AlphaFoldDB" id="A0AAV9PHQ0"/>
<dbReference type="InterPro" id="IPR001680">
    <property type="entry name" value="WD40_rpt"/>
</dbReference>
<dbReference type="GO" id="GO:0005737">
    <property type="term" value="C:cytoplasm"/>
    <property type="evidence" value="ECO:0007669"/>
    <property type="project" value="TreeGrafter"/>
</dbReference>
<sequence length="1099" mass="121512">MKDSLSKSLYEREISELPLRTKSHRKLYGDRRLVENLDIVNELDGHSGCVNALSWSKSGELLASGSDDQHLNIHQYQPHDADSQFKLATSVATGHMANIFSVKFMPHSNDRTVITAAGDHEVRVFDLEYAGQAREASRASAMASEGRRGRRHNVYDGVRYLSDGDTDARVYRSHGDRVKRIVTESSPHLFLTCSEDGEVRQWDLRQPSSAYPPPRGGRFSNTTDNSLPPPLISYKRYQLDLNSISCSASQPHYIALGGAHLHAFLHDRRMAGRDRMQEAGKPLGSPNGRSGDEEELMGQATQCVRKFAPKGQKKMSRRDNGHITALKIGDARPNEMIASWSGDHIYSFDLVNSQEAGGEGDAIAEKNGEGKRVKEGKDRKRKRQASASQTSLSQGAGRPKSRPRTGQSNEAALRVRYQNGQSEDIPLSASSRHRNRPLTEQERNAQRIAKASSNVRSSLFGTTSSQQREARYTNTLSHCAAIFTDLDEEMRDWRYPVDPSAEMVVVQQTLRQNRESTRRFVQAAGTIARVMGGRLQTPSANQPLLAAFSAIETRGSDRPLNQREQFGYDFLKATLLWLDSGLGALVEGFTRPAEMLPDVKAAKRLPIPAEEAGVEAIDEFLIPYLLRMASEQPVTDLDANRFEVDENTQLFATEKAAVLAFAAAVKIPFADLSSAVVLAEQEHSEGEERVQAQDRGAAVRFWGEKVARGVLLNAAEGVNFVFVSRAFGGPGRVVREVAQEEEAMERVSEGDEEEVEVGSVEVGGEEVGVGEIAEGIREAREREREREGGGVGEEEEEEEEEMILEEEDDDSDDSDNDDENDDNDDEDVDMDSPTDDDSDTSSLSEEDGVPNVGIPRFLRATASTRSKLRYSVNAGIPCHSAVRSYRGHCNVKTVKDVNYFGLDDEYVVSGSDDGNFFVWDAKTGELVNVLEGDGEVVNVVQGHPYETMMAVSGIDHTIKIFSPDARARDSARLGRGITAHDSSEFSSLAWPARLGRRRASRRSETTTANGEQNGAVTSEPAVPVPARDREGPDGDEDETYVAENGLRSRRRMADAYRIMNQNDVQRQGGNQDVFLTVSDLHDTFGVSLFEVEMFLRRGL</sequence>
<feature type="repeat" description="WD" evidence="3">
    <location>
        <begin position="171"/>
        <end position="212"/>
    </location>
</feature>
<feature type="region of interest" description="Disordered" evidence="4">
    <location>
        <begin position="360"/>
        <end position="466"/>
    </location>
</feature>
<dbReference type="Gene3D" id="2.130.10.10">
    <property type="entry name" value="YVTN repeat-like/Quinoprotein amine dehydrogenase"/>
    <property type="match status" value="3"/>
</dbReference>
<dbReference type="InterPro" id="IPR045151">
    <property type="entry name" value="DCAF8"/>
</dbReference>
<dbReference type="InterPro" id="IPR036322">
    <property type="entry name" value="WD40_repeat_dom_sf"/>
</dbReference>
<keyword evidence="6" id="KW-1185">Reference proteome</keyword>
<dbReference type="Pfam" id="PF00400">
    <property type="entry name" value="WD40"/>
    <property type="match status" value="3"/>
</dbReference>
<dbReference type="PROSITE" id="PS50294">
    <property type="entry name" value="WD_REPEATS_REGION"/>
    <property type="match status" value="2"/>
</dbReference>
<dbReference type="PANTHER" id="PTHR15574:SF40">
    <property type="entry name" value="WD AND TETRATRICOPEPTIDE REPEATS PROTEIN 1"/>
    <property type="match status" value="1"/>
</dbReference>
<feature type="compositionally biased region" description="Acidic residues" evidence="4">
    <location>
        <begin position="792"/>
        <end position="848"/>
    </location>
</feature>
<dbReference type="SUPFAM" id="SSF50978">
    <property type="entry name" value="WD40 repeat-like"/>
    <property type="match status" value="1"/>
</dbReference>
<feature type="compositionally biased region" description="Basic and acidic residues" evidence="4">
    <location>
        <begin position="363"/>
        <end position="378"/>
    </location>
</feature>
<dbReference type="Proteomes" id="UP001337655">
    <property type="component" value="Unassembled WGS sequence"/>
</dbReference>
<feature type="compositionally biased region" description="Polar residues" evidence="4">
    <location>
        <begin position="385"/>
        <end position="394"/>
    </location>
</feature>
<feature type="region of interest" description="Disordered" evidence="4">
    <location>
        <begin position="996"/>
        <end position="1039"/>
    </location>
</feature>
<proteinExistence type="predicted"/>
<evidence type="ECO:0000256" key="1">
    <source>
        <dbReference type="ARBA" id="ARBA00022574"/>
    </source>
</evidence>
<dbReference type="EMBL" id="JAVRRT010000005">
    <property type="protein sequence ID" value="KAK5171714.1"/>
    <property type="molecule type" value="Genomic_DNA"/>
</dbReference>
<comment type="caution">
    <text evidence="5">The sequence shown here is derived from an EMBL/GenBank/DDBJ whole genome shotgun (WGS) entry which is preliminary data.</text>
</comment>
<name>A0AAV9PHQ0_9PEZI</name>
<accession>A0AAV9PHQ0</accession>
<protein>
    <recommendedName>
        <fullName evidence="7">WD40 repeat-like protein</fullName>
    </recommendedName>
</protein>
<evidence type="ECO:0000313" key="6">
    <source>
        <dbReference type="Proteomes" id="UP001337655"/>
    </source>
</evidence>
<dbReference type="GeneID" id="89924697"/>
<evidence type="ECO:0000256" key="2">
    <source>
        <dbReference type="ARBA" id="ARBA00022737"/>
    </source>
</evidence>
<organism evidence="5 6">
    <name type="scientific">Saxophila tyrrhenica</name>
    <dbReference type="NCBI Taxonomy" id="1690608"/>
    <lineage>
        <taxon>Eukaryota</taxon>
        <taxon>Fungi</taxon>
        <taxon>Dikarya</taxon>
        <taxon>Ascomycota</taxon>
        <taxon>Pezizomycotina</taxon>
        <taxon>Dothideomycetes</taxon>
        <taxon>Dothideomycetidae</taxon>
        <taxon>Mycosphaerellales</taxon>
        <taxon>Extremaceae</taxon>
        <taxon>Saxophila</taxon>
    </lineage>
</organism>
<dbReference type="PROSITE" id="PS50082">
    <property type="entry name" value="WD_REPEATS_2"/>
    <property type="match status" value="4"/>
</dbReference>
<dbReference type="GO" id="GO:0080008">
    <property type="term" value="C:Cul4-RING E3 ubiquitin ligase complex"/>
    <property type="evidence" value="ECO:0007669"/>
    <property type="project" value="TreeGrafter"/>
</dbReference>
<feature type="region of interest" description="Disordered" evidence="4">
    <location>
        <begin position="277"/>
        <end position="298"/>
    </location>
</feature>
<dbReference type="GO" id="GO:0045717">
    <property type="term" value="P:negative regulation of fatty acid biosynthetic process"/>
    <property type="evidence" value="ECO:0007669"/>
    <property type="project" value="TreeGrafter"/>
</dbReference>
<feature type="compositionally biased region" description="Basic and acidic residues" evidence="4">
    <location>
        <begin position="774"/>
        <end position="788"/>
    </location>
</feature>
<reference evidence="5 6" key="1">
    <citation type="submission" date="2023-08" db="EMBL/GenBank/DDBJ databases">
        <title>Black Yeasts Isolated from many extreme environments.</title>
        <authorList>
            <person name="Coleine C."/>
            <person name="Stajich J.E."/>
            <person name="Selbmann L."/>
        </authorList>
    </citation>
    <scope>NUCLEOTIDE SEQUENCE [LARGE SCALE GENOMIC DNA]</scope>
    <source>
        <strain evidence="5 6">CCFEE 5935</strain>
    </source>
</reference>
<feature type="repeat" description="WD" evidence="3">
    <location>
        <begin position="92"/>
        <end position="135"/>
    </location>
</feature>
<feature type="compositionally biased region" description="Polar residues" evidence="4">
    <location>
        <begin position="451"/>
        <end position="466"/>
    </location>
</feature>
<dbReference type="InterPro" id="IPR015943">
    <property type="entry name" value="WD40/YVTN_repeat-like_dom_sf"/>
</dbReference>
<keyword evidence="2" id="KW-0677">Repeat</keyword>
<evidence type="ECO:0000256" key="4">
    <source>
        <dbReference type="SAM" id="MobiDB-lite"/>
    </source>
</evidence>
<keyword evidence="1 3" id="KW-0853">WD repeat</keyword>
<feature type="repeat" description="WD" evidence="3">
    <location>
        <begin position="43"/>
        <end position="73"/>
    </location>
</feature>
<evidence type="ECO:0000313" key="5">
    <source>
        <dbReference type="EMBL" id="KAK5171714.1"/>
    </source>
</evidence>
<gene>
    <name evidence="5" type="ORF">LTR77_003350</name>
</gene>
<feature type="region of interest" description="Disordered" evidence="4">
    <location>
        <begin position="205"/>
        <end position="227"/>
    </location>
</feature>